<keyword evidence="5" id="KW-1185">Reference proteome</keyword>
<dbReference type="GO" id="GO:0008270">
    <property type="term" value="F:zinc ion binding"/>
    <property type="evidence" value="ECO:0007669"/>
    <property type="project" value="UniProtKB-KW"/>
</dbReference>
<keyword evidence="1" id="KW-0863">Zinc-finger</keyword>
<evidence type="ECO:0000259" key="3">
    <source>
        <dbReference type="PROSITE" id="PS50158"/>
    </source>
</evidence>
<name>A0ABD1F349_HYPHA</name>
<sequence>MNEEMNERSNDINVLENVQIQSAKNSLMESQESILKRNEITADKLSLTLDAMSSIMIGANQMLTKISEISNATLETEKIKLKQLEIKKTSTGKRSVEDDVLKESNQGFIDKSMQVIKTTIETGINNNKINIKRDYNLSQKTNFELWIDYLKSELQSNDLLDVIDDSIKNTENYSEYMIQKRKGLVRDIIINHIDENYHKRILNEKEPKEILKRLKLFKKGESNVTHTSVRARLYQIKMGTEEKVIDFCERFDSIVREYESTEDAVPLTEQEKRSSFYQAVSGVIPELRNADLIRRQTSLREMTLDEIKSFITQLEAEKSSEVNEEVKAQKAVSIKQTKRCHRCNEQGHWDVECPLQGTGKWFCYYCQSIRTHKGSDCHLAKAVKKGHFRGKFSKTNSKHRNESEQKNYTKADEGGKIYRQATRGRGRGRGRGFNRTINRNTSTKPNQGRPEITDENKE</sequence>
<protein>
    <recommendedName>
        <fullName evidence="3">CCHC-type domain-containing protein</fullName>
    </recommendedName>
</protein>
<dbReference type="InterPro" id="IPR036875">
    <property type="entry name" value="Znf_CCHC_sf"/>
</dbReference>
<evidence type="ECO:0000313" key="4">
    <source>
        <dbReference type="EMBL" id="KAL1509649.1"/>
    </source>
</evidence>
<dbReference type="PROSITE" id="PS50158">
    <property type="entry name" value="ZF_CCHC"/>
    <property type="match status" value="1"/>
</dbReference>
<organism evidence="4 5">
    <name type="scientific">Hypothenemus hampei</name>
    <name type="common">Coffee berry borer</name>
    <dbReference type="NCBI Taxonomy" id="57062"/>
    <lineage>
        <taxon>Eukaryota</taxon>
        <taxon>Metazoa</taxon>
        <taxon>Ecdysozoa</taxon>
        <taxon>Arthropoda</taxon>
        <taxon>Hexapoda</taxon>
        <taxon>Insecta</taxon>
        <taxon>Pterygota</taxon>
        <taxon>Neoptera</taxon>
        <taxon>Endopterygota</taxon>
        <taxon>Coleoptera</taxon>
        <taxon>Polyphaga</taxon>
        <taxon>Cucujiformia</taxon>
        <taxon>Curculionidae</taxon>
        <taxon>Scolytinae</taxon>
        <taxon>Hypothenemus</taxon>
    </lineage>
</organism>
<feature type="compositionally biased region" description="Basic residues" evidence="2">
    <location>
        <begin position="422"/>
        <end position="432"/>
    </location>
</feature>
<dbReference type="EMBL" id="JBDJPC010000003">
    <property type="protein sequence ID" value="KAL1509649.1"/>
    <property type="molecule type" value="Genomic_DNA"/>
</dbReference>
<feature type="compositionally biased region" description="Polar residues" evidence="2">
    <location>
        <begin position="435"/>
        <end position="446"/>
    </location>
</feature>
<dbReference type="Pfam" id="PF14223">
    <property type="entry name" value="Retrotran_gag_2"/>
    <property type="match status" value="1"/>
</dbReference>
<evidence type="ECO:0000256" key="1">
    <source>
        <dbReference type="PROSITE-ProRule" id="PRU00047"/>
    </source>
</evidence>
<feature type="compositionally biased region" description="Basic and acidic residues" evidence="2">
    <location>
        <begin position="399"/>
        <end position="416"/>
    </location>
</feature>
<gene>
    <name evidence="4" type="ORF">ABEB36_004355</name>
</gene>
<feature type="region of interest" description="Disordered" evidence="2">
    <location>
        <begin position="390"/>
        <end position="458"/>
    </location>
</feature>
<feature type="domain" description="CCHC-type" evidence="3">
    <location>
        <begin position="339"/>
        <end position="354"/>
    </location>
</feature>
<keyword evidence="1" id="KW-0862">Zinc</keyword>
<dbReference type="Proteomes" id="UP001566132">
    <property type="component" value="Unassembled WGS sequence"/>
</dbReference>
<evidence type="ECO:0000256" key="2">
    <source>
        <dbReference type="SAM" id="MobiDB-lite"/>
    </source>
</evidence>
<accession>A0ABD1F349</accession>
<dbReference type="AlphaFoldDB" id="A0ABD1F349"/>
<dbReference type="InterPro" id="IPR001878">
    <property type="entry name" value="Znf_CCHC"/>
</dbReference>
<comment type="caution">
    <text evidence="4">The sequence shown here is derived from an EMBL/GenBank/DDBJ whole genome shotgun (WGS) entry which is preliminary data.</text>
</comment>
<dbReference type="SUPFAM" id="SSF57756">
    <property type="entry name" value="Retrovirus zinc finger-like domains"/>
    <property type="match status" value="1"/>
</dbReference>
<evidence type="ECO:0000313" key="5">
    <source>
        <dbReference type="Proteomes" id="UP001566132"/>
    </source>
</evidence>
<keyword evidence="1" id="KW-0479">Metal-binding</keyword>
<reference evidence="4 5" key="1">
    <citation type="submission" date="2024-05" db="EMBL/GenBank/DDBJ databases">
        <title>Genetic variation in Jamaican populations of the coffee berry borer (Hypothenemus hampei).</title>
        <authorList>
            <person name="Errbii M."/>
            <person name="Myrie A."/>
        </authorList>
    </citation>
    <scope>NUCLEOTIDE SEQUENCE [LARGE SCALE GENOMIC DNA]</scope>
    <source>
        <strain evidence="4">JA-Hopewell-2020-01-JO</strain>
        <tissue evidence="4">Whole body</tissue>
    </source>
</reference>
<proteinExistence type="predicted"/>
<dbReference type="Gene3D" id="4.10.60.10">
    <property type="entry name" value="Zinc finger, CCHC-type"/>
    <property type="match status" value="1"/>
</dbReference>